<sequence length="346" mass="36680">MTQRDGSSNGPRTGSTSPNSDIAPLPGSDRDVQEGVAPLTVTEQLEQLHNFIEDNYPDIFQSITTDAGAPYTSAGAPVPASIKDATERMWAKLPDLLTHSSLLVLGAGLDHSMPHVAFTRSGVSAVDWDEVPGLPALPEGVRATVCRPDRPSGAVAISLYGGPGWCGDGLSHEQLWLPLFAALAQQSGVTVVDVVYPLPAEGSTAATQAAVGEVWNAVRDHRGLLGGDANNGASTGVIAFGSGFVAGAKVLGEADWIVALSPRVPEGFAVDLSSPRVMVSLAQRDTRATPEEEVRAFCEEHAGHAEFHSVVAEHFIAPPSVWRERVEHLGRWMAQLDRHQDQPRGD</sequence>
<dbReference type="SUPFAM" id="SSF53474">
    <property type="entry name" value="alpha/beta-Hydrolases"/>
    <property type="match status" value="1"/>
</dbReference>
<evidence type="ECO:0000313" key="2">
    <source>
        <dbReference type="EMBL" id="RAV34294.1"/>
    </source>
</evidence>
<dbReference type="EMBL" id="PHQP01000021">
    <property type="protein sequence ID" value="RAV34294.1"/>
    <property type="molecule type" value="Genomic_DNA"/>
</dbReference>
<dbReference type="Proteomes" id="UP000251047">
    <property type="component" value="Unassembled WGS sequence"/>
</dbReference>
<dbReference type="AlphaFoldDB" id="A0A364VCD8"/>
<proteinExistence type="predicted"/>
<dbReference type="InterPro" id="IPR029058">
    <property type="entry name" value="AB_hydrolase_fold"/>
</dbReference>
<evidence type="ECO:0008006" key="4">
    <source>
        <dbReference type="Google" id="ProtNLM"/>
    </source>
</evidence>
<organism evidence="2 3">
    <name type="scientific">Corynebacterium heidelbergense</name>
    <dbReference type="NCBI Taxonomy" id="2055947"/>
    <lineage>
        <taxon>Bacteria</taxon>
        <taxon>Bacillati</taxon>
        <taxon>Actinomycetota</taxon>
        <taxon>Actinomycetes</taxon>
        <taxon>Mycobacteriales</taxon>
        <taxon>Corynebacteriaceae</taxon>
        <taxon>Corynebacterium</taxon>
    </lineage>
</organism>
<feature type="compositionally biased region" description="Polar residues" evidence="1">
    <location>
        <begin position="1"/>
        <end position="20"/>
    </location>
</feature>
<protein>
    <recommendedName>
        <fullName evidence="4">Alpha/beta hydrolase</fullName>
    </recommendedName>
</protein>
<name>A0A364VCD8_9CORY</name>
<dbReference type="OrthoDB" id="4418429at2"/>
<gene>
    <name evidence="2" type="ORF">CWC39_04125</name>
</gene>
<evidence type="ECO:0000313" key="3">
    <source>
        <dbReference type="Proteomes" id="UP000251047"/>
    </source>
</evidence>
<dbReference type="Gene3D" id="3.40.50.1820">
    <property type="entry name" value="alpha/beta hydrolase"/>
    <property type="match status" value="1"/>
</dbReference>
<evidence type="ECO:0000256" key="1">
    <source>
        <dbReference type="SAM" id="MobiDB-lite"/>
    </source>
</evidence>
<feature type="region of interest" description="Disordered" evidence="1">
    <location>
        <begin position="1"/>
        <end position="32"/>
    </location>
</feature>
<dbReference type="RefSeq" id="WP_112769245.1">
    <property type="nucleotide sequence ID" value="NZ_PHQP01000021.1"/>
</dbReference>
<comment type="caution">
    <text evidence="2">The sequence shown here is derived from an EMBL/GenBank/DDBJ whole genome shotgun (WGS) entry which is preliminary data.</text>
</comment>
<reference evidence="2 3" key="1">
    <citation type="journal article" date="2018" name="Syst. Appl. Microbiol.">
        <title>Corynebacterium heidelbergense sp. nov., isolated from the preen glands of Egyptian geese (Alopochen aegyptiacus).</title>
        <authorList>
            <person name="Braun M.S."/>
            <person name="Wang E."/>
            <person name="Zimmermann S."/>
            <person name="Wink M."/>
        </authorList>
    </citation>
    <scope>NUCLEOTIDE SEQUENCE [LARGE SCALE GENOMIC DNA]</scope>
    <source>
        <strain evidence="2 3">DSM 104638</strain>
    </source>
</reference>
<accession>A0A364VCD8</accession>